<dbReference type="InterPro" id="IPR050331">
    <property type="entry name" value="Zinc_finger"/>
</dbReference>
<dbReference type="InterPro" id="IPR013087">
    <property type="entry name" value="Znf_C2H2_type"/>
</dbReference>
<feature type="compositionally biased region" description="Basic and acidic residues" evidence="8">
    <location>
        <begin position="173"/>
        <end position="183"/>
    </location>
</feature>
<feature type="domain" description="C2H2-type" evidence="9">
    <location>
        <begin position="119"/>
        <end position="146"/>
    </location>
</feature>
<dbReference type="AlphaFoldDB" id="A0A9J6GQI7"/>
<evidence type="ECO:0000256" key="3">
    <source>
        <dbReference type="ARBA" id="ARBA00022737"/>
    </source>
</evidence>
<organism evidence="10 11">
    <name type="scientific">Haemaphysalis longicornis</name>
    <name type="common">Bush tick</name>
    <dbReference type="NCBI Taxonomy" id="44386"/>
    <lineage>
        <taxon>Eukaryota</taxon>
        <taxon>Metazoa</taxon>
        <taxon>Ecdysozoa</taxon>
        <taxon>Arthropoda</taxon>
        <taxon>Chelicerata</taxon>
        <taxon>Arachnida</taxon>
        <taxon>Acari</taxon>
        <taxon>Parasitiformes</taxon>
        <taxon>Ixodida</taxon>
        <taxon>Ixodoidea</taxon>
        <taxon>Ixodidae</taxon>
        <taxon>Haemaphysalinae</taxon>
        <taxon>Haemaphysalis</taxon>
    </lineage>
</organism>
<dbReference type="FunFam" id="3.30.160.60:FF:000295">
    <property type="entry name" value="zinc finger protein 19"/>
    <property type="match status" value="1"/>
</dbReference>
<evidence type="ECO:0000256" key="7">
    <source>
        <dbReference type="PROSITE-ProRule" id="PRU00042"/>
    </source>
</evidence>
<feature type="compositionally biased region" description="Basic and acidic residues" evidence="8">
    <location>
        <begin position="191"/>
        <end position="200"/>
    </location>
</feature>
<dbReference type="Gene3D" id="3.30.160.60">
    <property type="entry name" value="Classic Zinc Finger"/>
    <property type="match status" value="3"/>
</dbReference>
<protein>
    <recommendedName>
        <fullName evidence="9">C2H2-type domain-containing protein</fullName>
    </recommendedName>
</protein>
<dbReference type="PANTHER" id="PTHR16515">
    <property type="entry name" value="PR DOMAIN ZINC FINGER PROTEIN"/>
    <property type="match status" value="1"/>
</dbReference>
<dbReference type="GO" id="GO:0010468">
    <property type="term" value="P:regulation of gene expression"/>
    <property type="evidence" value="ECO:0007669"/>
    <property type="project" value="TreeGrafter"/>
</dbReference>
<feature type="domain" description="C2H2-type" evidence="9">
    <location>
        <begin position="147"/>
        <end position="174"/>
    </location>
</feature>
<evidence type="ECO:0000313" key="11">
    <source>
        <dbReference type="Proteomes" id="UP000821853"/>
    </source>
</evidence>
<keyword evidence="6" id="KW-0539">Nucleus</keyword>
<evidence type="ECO:0000256" key="6">
    <source>
        <dbReference type="ARBA" id="ARBA00023242"/>
    </source>
</evidence>
<dbReference type="FunFam" id="3.30.160.60:FF:000744">
    <property type="entry name" value="zinc finger E-box-binding homeobox 1"/>
    <property type="match status" value="1"/>
</dbReference>
<feature type="domain" description="C2H2-type" evidence="9">
    <location>
        <begin position="91"/>
        <end position="118"/>
    </location>
</feature>
<dbReference type="OrthoDB" id="6515026at2759"/>
<dbReference type="OMA" id="HMAIHDA"/>
<evidence type="ECO:0000313" key="10">
    <source>
        <dbReference type="EMBL" id="KAH9376952.1"/>
    </source>
</evidence>
<dbReference type="InterPro" id="IPR036236">
    <property type="entry name" value="Znf_C2H2_sf"/>
</dbReference>
<comment type="caution">
    <text evidence="10">The sequence shown here is derived from an EMBL/GenBank/DDBJ whole genome shotgun (WGS) entry which is preliminary data.</text>
</comment>
<evidence type="ECO:0000259" key="9">
    <source>
        <dbReference type="PROSITE" id="PS50157"/>
    </source>
</evidence>
<gene>
    <name evidence="10" type="ORF">HPB48_002733</name>
</gene>
<feature type="domain" description="C2H2-type" evidence="9">
    <location>
        <begin position="63"/>
        <end position="91"/>
    </location>
</feature>
<dbReference type="PROSITE" id="PS50157">
    <property type="entry name" value="ZINC_FINGER_C2H2_2"/>
    <property type="match status" value="4"/>
</dbReference>
<reference evidence="10 11" key="1">
    <citation type="journal article" date="2020" name="Cell">
        <title>Large-Scale Comparative Analyses of Tick Genomes Elucidate Their Genetic Diversity and Vector Capacities.</title>
        <authorList>
            <consortium name="Tick Genome and Microbiome Consortium (TIGMIC)"/>
            <person name="Jia N."/>
            <person name="Wang J."/>
            <person name="Shi W."/>
            <person name="Du L."/>
            <person name="Sun Y."/>
            <person name="Zhan W."/>
            <person name="Jiang J.F."/>
            <person name="Wang Q."/>
            <person name="Zhang B."/>
            <person name="Ji P."/>
            <person name="Bell-Sakyi L."/>
            <person name="Cui X.M."/>
            <person name="Yuan T.T."/>
            <person name="Jiang B.G."/>
            <person name="Yang W.F."/>
            <person name="Lam T.T."/>
            <person name="Chang Q.C."/>
            <person name="Ding S.J."/>
            <person name="Wang X.J."/>
            <person name="Zhu J.G."/>
            <person name="Ruan X.D."/>
            <person name="Zhao L."/>
            <person name="Wei J.T."/>
            <person name="Ye R.Z."/>
            <person name="Que T.C."/>
            <person name="Du C.H."/>
            <person name="Zhou Y.H."/>
            <person name="Cheng J.X."/>
            <person name="Dai P.F."/>
            <person name="Guo W.B."/>
            <person name="Han X.H."/>
            <person name="Huang E.J."/>
            <person name="Li L.F."/>
            <person name="Wei W."/>
            <person name="Gao Y.C."/>
            <person name="Liu J.Z."/>
            <person name="Shao H.Z."/>
            <person name="Wang X."/>
            <person name="Wang C.C."/>
            <person name="Yang T.C."/>
            <person name="Huo Q.B."/>
            <person name="Li W."/>
            <person name="Chen H.Y."/>
            <person name="Chen S.E."/>
            <person name="Zhou L.G."/>
            <person name="Ni X.B."/>
            <person name="Tian J.H."/>
            <person name="Sheng Y."/>
            <person name="Liu T."/>
            <person name="Pan Y.S."/>
            <person name="Xia L.Y."/>
            <person name="Li J."/>
            <person name="Zhao F."/>
            <person name="Cao W.C."/>
        </authorList>
    </citation>
    <scope>NUCLEOTIDE SEQUENCE [LARGE SCALE GENOMIC DNA]</scope>
    <source>
        <strain evidence="10">HaeL-2018</strain>
    </source>
</reference>
<dbReference type="GO" id="GO:0005634">
    <property type="term" value="C:nucleus"/>
    <property type="evidence" value="ECO:0007669"/>
    <property type="project" value="UniProtKB-SubCell"/>
</dbReference>
<evidence type="ECO:0000256" key="4">
    <source>
        <dbReference type="ARBA" id="ARBA00022771"/>
    </source>
</evidence>
<dbReference type="PANTHER" id="PTHR16515:SF49">
    <property type="entry name" value="GASTRULA ZINC FINGER PROTEIN XLCGF49.1-LIKE-RELATED"/>
    <property type="match status" value="1"/>
</dbReference>
<dbReference type="GO" id="GO:0008270">
    <property type="term" value="F:zinc ion binding"/>
    <property type="evidence" value="ECO:0007669"/>
    <property type="project" value="UniProtKB-KW"/>
</dbReference>
<keyword evidence="5" id="KW-0862">Zinc</keyword>
<comment type="subcellular location">
    <subcellularLocation>
        <location evidence="1">Nucleus</location>
    </subcellularLocation>
</comment>
<dbReference type="Proteomes" id="UP000821853">
    <property type="component" value="Unassembled WGS sequence"/>
</dbReference>
<feature type="region of interest" description="Disordered" evidence="8">
    <location>
        <begin position="173"/>
        <end position="212"/>
    </location>
</feature>
<dbReference type="VEuPathDB" id="VectorBase:HLOH_063381"/>
<proteinExistence type="predicted"/>
<accession>A0A9J6GQI7</accession>
<evidence type="ECO:0000256" key="8">
    <source>
        <dbReference type="SAM" id="MobiDB-lite"/>
    </source>
</evidence>
<keyword evidence="3" id="KW-0677">Repeat</keyword>
<evidence type="ECO:0000256" key="5">
    <source>
        <dbReference type="ARBA" id="ARBA00022833"/>
    </source>
</evidence>
<keyword evidence="4 7" id="KW-0863">Zinc-finger</keyword>
<keyword evidence="2" id="KW-0479">Metal-binding</keyword>
<evidence type="ECO:0000256" key="1">
    <source>
        <dbReference type="ARBA" id="ARBA00004123"/>
    </source>
</evidence>
<dbReference type="EMBL" id="JABSTR010000008">
    <property type="protein sequence ID" value="KAH9376952.1"/>
    <property type="molecule type" value="Genomic_DNA"/>
</dbReference>
<dbReference type="SUPFAM" id="SSF57667">
    <property type="entry name" value="beta-beta-alpha zinc fingers"/>
    <property type="match status" value="2"/>
</dbReference>
<name>A0A9J6GQI7_HAELO</name>
<dbReference type="SMART" id="SM00355">
    <property type="entry name" value="ZnF_C2H2"/>
    <property type="match status" value="5"/>
</dbReference>
<keyword evidence="11" id="KW-1185">Reference proteome</keyword>
<evidence type="ECO:0000256" key="2">
    <source>
        <dbReference type="ARBA" id="ARBA00022723"/>
    </source>
</evidence>
<dbReference type="Pfam" id="PF00096">
    <property type="entry name" value="zf-C2H2"/>
    <property type="match status" value="4"/>
</dbReference>
<dbReference type="PROSITE" id="PS00028">
    <property type="entry name" value="ZINC_FINGER_C2H2_1"/>
    <property type="match status" value="5"/>
</dbReference>
<sequence>MAFGRRHFLVKHLRAVHNVDLTTDLEHSAIRRDDAPEPLEPEAKNDITADTVAVPAADPPTVYHCQVCRKEFHQRYNLRRHMRSQHAKESTECHFCGKVFKRMSGLKTHELTHTGQRPYVCSSCGRTFTQKHHMMRHQLVHAPKFNIVCSICHKGFRYASNFFEHVAIHDDADKRRDGEAKAEVEEDSEEEVKAKQHEDGADSPNQESKTHEQFELVPVSEDASAPDVAVKRTSTPLWLRDEYVPIDNFDMACMFCAKMIIDPCELTEHLLEHCHELSESMEGSENKTEDEADEILGL</sequence>